<name>A0A2R6RFH1_ACTCC</name>
<dbReference type="OMA" id="LMNGYFS"/>
<dbReference type="PROSITE" id="PS50297">
    <property type="entry name" value="ANK_REP_REGION"/>
    <property type="match status" value="1"/>
</dbReference>
<organism evidence="5 6">
    <name type="scientific">Actinidia chinensis var. chinensis</name>
    <name type="common">Chinese soft-hair kiwi</name>
    <dbReference type="NCBI Taxonomy" id="1590841"/>
    <lineage>
        <taxon>Eukaryota</taxon>
        <taxon>Viridiplantae</taxon>
        <taxon>Streptophyta</taxon>
        <taxon>Embryophyta</taxon>
        <taxon>Tracheophyta</taxon>
        <taxon>Spermatophyta</taxon>
        <taxon>Magnoliopsida</taxon>
        <taxon>eudicotyledons</taxon>
        <taxon>Gunneridae</taxon>
        <taxon>Pentapetalae</taxon>
        <taxon>asterids</taxon>
        <taxon>Ericales</taxon>
        <taxon>Actinidiaceae</taxon>
        <taxon>Actinidia</taxon>
    </lineage>
</organism>
<protein>
    <submittedName>
        <fullName evidence="5">E3 ubiquitin-protein like</fullName>
    </submittedName>
</protein>
<dbReference type="Pfam" id="PF12796">
    <property type="entry name" value="Ank_2"/>
    <property type="match status" value="1"/>
</dbReference>
<dbReference type="PANTHER" id="PTHR24186">
    <property type="entry name" value="PROTEIN PHOSPHATASE 1 REGULATORY SUBUNIT"/>
    <property type="match status" value="1"/>
</dbReference>
<dbReference type="FunCoup" id="A0A2R6RFH1">
    <property type="interactions" value="922"/>
</dbReference>
<dbReference type="Pfam" id="PF00023">
    <property type="entry name" value="Ank"/>
    <property type="match status" value="2"/>
</dbReference>
<dbReference type="InterPro" id="IPR036770">
    <property type="entry name" value="Ankyrin_rpt-contain_sf"/>
</dbReference>
<dbReference type="EMBL" id="NKQK01000006">
    <property type="protein sequence ID" value="PSS28784.1"/>
    <property type="molecule type" value="Genomic_DNA"/>
</dbReference>
<proteinExistence type="predicted"/>
<dbReference type="SUPFAM" id="SSF48403">
    <property type="entry name" value="Ankyrin repeat"/>
    <property type="match status" value="1"/>
</dbReference>
<gene>
    <name evidence="5" type="ORF">CEY00_Acc03334</name>
</gene>
<evidence type="ECO:0000256" key="2">
    <source>
        <dbReference type="ARBA" id="ARBA00023043"/>
    </source>
</evidence>
<dbReference type="Proteomes" id="UP000241394">
    <property type="component" value="Chromosome LG6"/>
</dbReference>
<dbReference type="PROSITE" id="PS50088">
    <property type="entry name" value="ANK_REPEAT"/>
    <property type="match status" value="1"/>
</dbReference>
<dbReference type="Gene3D" id="1.25.40.20">
    <property type="entry name" value="Ankyrin repeat-containing domain"/>
    <property type="match status" value="2"/>
</dbReference>
<feature type="repeat" description="ANK" evidence="3">
    <location>
        <begin position="222"/>
        <end position="254"/>
    </location>
</feature>
<dbReference type="SMART" id="SM00248">
    <property type="entry name" value="ANK"/>
    <property type="match status" value="9"/>
</dbReference>
<dbReference type="GO" id="GO:0005886">
    <property type="term" value="C:plasma membrane"/>
    <property type="evidence" value="ECO:0007669"/>
    <property type="project" value="TreeGrafter"/>
</dbReference>
<feature type="compositionally biased region" description="Low complexity" evidence="4">
    <location>
        <begin position="565"/>
        <end position="580"/>
    </location>
</feature>
<keyword evidence="1" id="KW-0677">Repeat</keyword>
<sequence>MPPTYFPLRWESTGDQWWYASPIDWAAANGHYELVRELLHLDTNLLIKLTSLRRIRRLETVWDDEAQFNDVGKCRSLVAQKLLLDCETDRGHNSLIRAGYGGWLLYTAASAGDVGFVRELLERDPILVFGEGEYGVTDILYAAARSKNSEVFRVLLDFAVSRWGFCGNGDGKIEGRKEENFLVFRWEMMNRAVHAAARGGNVEILREILGDSADVLVYRDAQGSTVLHTASGRGQVEVVKYILETYDIITSTDNKGNTALNVAAYRGCLAVVELLILASNCITSITNHYGDTFLHMAVAGFRNPGFRRLDHQIELMKQLVCGKLINIQDIINVRNNDGRTALHMAVLENIQSELIELLMSVPSINLNIRDVDGMTPLDLLKQRPRSASSDIVIKRLISAGGISNFQDYMARTALVSHLKMQGIGRSPGTSFRIPDAEIFLYTGIENAYDTEYGTYSSEISNVNSPAMSNSLENRKSSSVNNAARRLKILLRWPRKEKKTDSKLGADDSSESFLEDGPTPLRQIFTKKLSLPNNERIFSVRNDLPSPSTKKTFASRLMHGVIQVGSPSSHFSESSRSSPISIDKRKGTDTGNEIKESFSSNQSPSGEKFPNNQKNSPFNKKLMNQYFCFGDQGRAVEDTNSCTRSHQSYGRSSSLMA</sequence>
<evidence type="ECO:0000256" key="4">
    <source>
        <dbReference type="SAM" id="MobiDB-lite"/>
    </source>
</evidence>
<dbReference type="STRING" id="1590841.A0A2R6RFH1"/>
<dbReference type="InParanoid" id="A0A2R6RFH1"/>
<feature type="compositionally biased region" description="Polar residues" evidence="4">
    <location>
        <begin position="596"/>
        <end position="615"/>
    </location>
</feature>
<dbReference type="InterPro" id="IPR002110">
    <property type="entry name" value="Ankyrin_rpt"/>
</dbReference>
<reference evidence="5 6" key="1">
    <citation type="submission" date="2017-07" db="EMBL/GenBank/DDBJ databases">
        <title>An improved, manually edited Actinidia chinensis var. chinensis (kiwifruit) genome highlights the challenges associated with draft genomes and gene prediction in plants.</title>
        <authorList>
            <person name="Pilkington S."/>
            <person name="Crowhurst R."/>
            <person name="Hilario E."/>
            <person name="Nardozza S."/>
            <person name="Fraser L."/>
            <person name="Peng Y."/>
            <person name="Gunaseelan K."/>
            <person name="Simpson R."/>
            <person name="Tahir J."/>
            <person name="Deroles S."/>
            <person name="Templeton K."/>
            <person name="Luo Z."/>
            <person name="Davy M."/>
            <person name="Cheng C."/>
            <person name="Mcneilage M."/>
            <person name="Scaglione D."/>
            <person name="Liu Y."/>
            <person name="Zhang Q."/>
            <person name="Datson P."/>
            <person name="De Silva N."/>
            <person name="Gardiner S."/>
            <person name="Bassett H."/>
            <person name="Chagne D."/>
            <person name="Mccallum J."/>
            <person name="Dzierzon H."/>
            <person name="Deng C."/>
            <person name="Wang Y.-Y."/>
            <person name="Barron N."/>
            <person name="Manako K."/>
            <person name="Bowen J."/>
            <person name="Foster T."/>
            <person name="Erridge Z."/>
            <person name="Tiffin H."/>
            <person name="Waite C."/>
            <person name="Davies K."/>
            <person name="Grierson E."/>
            <person name="Laing W."/>
            <person name="Kirk R."/>
            <person name="Chen X."/>
            <person name="Wood M."/>
            <person name="Montefiori M."/>
            <person name="Brummell D."/>
            <person name="Schwinn K."/>
            <person name="Catanach A."/>
            <person name="Fullerton C."/>
            <person name="Li D."/>
            <person name="Meiyalaghan S."/>
            <person name="Nieuwenhuizen N."/>
            <person name="Read N."/>
            <person name="Prakash R."/>
            <person name="Hunter D."/>
            <person name="Zhang H."/>
            <person name="Mckenzie M."/>
            <person name="Knabel M."/>
            <person name="Harris A."/>
            <person name="Allan A."/>
            <person name="Chen A."/>
            <person name="Janssen B."/>
            <person name="Plunkett B."/>
            <person name="Dwamena C."/>
            <person name="Voogd C."/>
            <person name="Leif D."/>
            <person name="Lafferty D."/>
            <person name="Souleyre E."/>
            <person name="Varkonyi-Gasic E."/>
            <person name="Gambi F."/>
            <person name="Hanley J."/>
            <person name="Yao J.-L."/>
            <person name="Cheung J."/>
            <person name="David K."/>
            <person name="Warren B."/>
            <person name="Marsh K."/>
            <person name="Snowden K."/>
            <person name="Lin-Wang K."/>
            <person name="Brian L."/>
            <person name="Martinez-Sanchez M."/>
            <person name="Wang M."/>
            <person name="Ileperuma N."/>
            <person name="Macnee N."/>
            <person name="Campin R."/>
            <person name="Mcatee P."/>
            <person name="Drummond R."/>
            <person name="Espley R."/>
            <person name="Ireland H."/>
            <person name="Wu R."/>
            <person name="Atkinson R."/>
            <person name="Karunairetnam S."/>
            <person name="Bulley S."/>
            <person name="Chunkath S."/>
            <person name="Hanley Z."/>
            <person name="Storey R."/>
            <person name="Thrimawithana A."/>
            <person name="Thomson S."/>
            <person name="David C."/>
            <person name="Testolin R."/>
        </authorList>
    </citation>
    <scope>NUCLEOTIDE SEQUENCE [LARGE SCALE GENOMIC DNA]</scope>
    <source>
        <strain evidence="6">cv. Red5</strain>
        <tissue evidence="5">Young leaf</tissue>
    </source>
</reference>
<evidence type="ECO:0000313" key="5">
    <source>
        <dbReference type="EMBL" id="PSS28784.1"/>
    </source>
</evidence>
<evidence type="ECO:0000256" key="1">
    <source>
        <dbReference type="ARBA" id="ARBA00022737"/>
    </source>
</evidence>
<dbReference type="AlphaFoldDB" id="A0A2R6RFH1"/>
<dbReference type="OrthoDB" id="5314041at2759"/>
<reference evidence="6" key="2">
    <citation type="journal article" date="2018" name="BMC Genomics">
        <title>A manually annotated Actinidia chinensis var. chinensis (kiwifruit) genome highlights the challenges associated with draft genomes and gene prediction in plants.</title>
        <authorList>
            <person name="Pilkington S.M."/>
            <person name="Crowhurst R."/>
            <person name="Hilario E."/>
            <person name="Nardozza S."/>
            <person name="Fraser L."/>
            <person name="Peng Y."/>
            <person name="Gunaseelan K."/>
            <person name="Simpson R."/>
            <person name="Tahir J."/>
            <person name="Deroles S.C."/>
            <person name="Templeton K."/>
            <person name="Luo Z."/>
            <person name="Davy M."/>
            <person name="Cheng C."/>
            <person name="McNeilage M."/>
            <person name="Scaglione D."/>
            <person name="Liu Y."/>
            <person name="Zhang Q."/>
            <person name="Datson P."/>
            <person name="De Silva N."/>
            <person name="Gardiner S.E."/>
            <person name="Bassett H."/>
            <person name="Chagne D."/>
            <person name="McCallum J."/>
            <person name="Dzierzon H."/>
            <person name="Deng C."/>
            <person name="Wang Y.Y."/>
            <person name="Barron L."/>
            <person name="Manako K."/>
            <person name="Bowen J."/>
            <person name="Foster T.M."/>
            <person name="Erridge Z.A."/>
            <person name="Tiffin H."/>
            <person name="Waite C.N."/>
            <person name="Davies K.M."/>
            <person name="Grierson E.P."/>
            <person name="Laing W.A."/>
            <person name="Kirk R."/>
            <person name="Chen X."/>
            <person name="Wood M."/>
            <person name="Montefiori M."/>
            <person name="Brummell D.A."/>
            <person name="Schwinn K.E."/>
            <person name="Catanach A."/>
            <person name="Fullerton C."/>
            <person name="Li D."/>
            <person name="Meiyalaghan S."/>
            <person name="Nieuwenhuizen N."/>
            <person name="Read N."/>
            <person name="Prakash R."/>
            <person name="Hunter D."/>
            <person name="Zhang H."/>
            <person name="McKenzie M."/>
            <person name="Knabel M."/>
            <person name="Harris A."/>
            <person name="Allan A.C."/>
            <person name="Gleave A."/>
            <person name="Chen A."/>
            <person name="Janssen B.J."/>
            <person name="Plunkett B."/>
            <person name="Ampomah-Dwamena C."/>
            <person name="Voogd C."/>
            <person name="Leif D."/>
            <person name="Lafferty D."/>
            <person name="Souleyre E.J.F."/>
            <person name="Varkonyi-Gasic E."/>
            <person name="Gambi F."/>
            <person name="Hanley J."/>
            <person name="Yao J.L."/>
            <person name="Cheung J."/>
            <person name="David K.M."/>
            <person name="Warren B."/>
            <person name="Marsh K."/>
            <person name="Snowden K.C."/>
            <person name="Lin-Wang K."/>
            <person name="Brian L."/>
            <person name="Martinez-Sanchez M."/>
            <person name="Wang M."/>
            <person name="Ileperuma N."/>
            <person name="Macnee N."/>
            <person name="Campin R."/>
            <person name="McAtee P."/>
            <person name="Drummond R.S.M."/>
            <person name="Espley R.V."/>
            <person name="Ireland H.S."/>
            <person name="Wu R."/>
            <person name="Atkinson R.G."/>
            <person name="Karunairetnam S."/>
            <person name="Bulley S."/>
            <person name="Chunkath S."/>
            <person name="Hanley Z."/>
            <person name="Storey R."/>
            <person name="Thrimawithana A.H."/>
            <person name="Thomson S."/>
            <person name="David C."/>
            <person name="Testolin R."/>
            <person name="Huang H."/>
            <person name="Hellens R.P."/>
            <person name="Schaffer R.J."/>
        </authorList>
    </citation>
    <scope>NUCLEOTIDE SEQUENCE [LARGE SCALE GENOMIC DNA]</scope>
    <source>
        <strain evidence="6">cv. Red5</strain>
    </source>
</reference>
<keyword evidence="6" id="KW-1185">Reference proteome</keyword>
<comment type="caution">
    <text evidence="5">The sequence shown here is derived from an EMBL/GenBank/DDBJ whole genome shotgun (WGS) entry which is preliminary data.</text>
</comment>
<evidence type="ECO:0000256" key="3">
    <source>
        <dbReference type="PROSITE-ProRule" id="PRU00023"/>
    </source>
</evidence>
<dbReference type="Gramene" id="PSS28784">
    <property type="protein sequence ID" value="PSS28784"/>
    <property type="gene ID" value="CEY00_Acc03334"/>
</dbReference>
<evidence type="ECO:0000313" key="6">
    <source>
        <dbReference type="Proteomes" id="UP000241394"/>
    </source>
</evidence>
<feature type="compositionally biased region" description="Basic and acidic residues" evidence="4">
    <location>
        <begin position="581"/>
        <end position="595"/>
    </location>
</feature>
<dbReference type="PANTHER" id="PTHR24186:SF38">
    <property type="entry name" value="ANKYRIN REPEAT FAMILY PROTEIN"/>
    <property type="match status" value="1"/>
</dbReference>
<keyword evidence="2 3" id="KW-0040">ANK repeat</keyword>
<accession>A0A2R6RFH1</accession>
<feature type="region of interest" description="Disordered" evidence="4">
    <location>
        <begin position="563"/>
        <end position="615"/>
    </location>
</feature>